<dbReference type="InterPro" id="IPR032675">
    <property type="entry name" value="LRR_dom_sf"/>
</dbReference>
<dbReference type="Pfam" id="PF08263">
    <property type="entry name" value="LRRNT_2"/>
    <property type="match status" value="1"/>
</dbReference>
<protein>
    <recommendedName>
        <fullName evidence="10">Leucine-rich repeat-containing N-terminal plant-type domain-containing protein</fullName>
    </recommendedName>
</protein>
<evidence type="ECO:0000256" key="4">
    <source>
        <dbReference type="ARBA" id="ARBA00022729"/>
    </source>
</evidence>
<evidence type="ECO:0000256" key="5">
    <source>
        <dbReference type="ARBA" id="ARBA00022737"/>
    </source>
</evidence>
<evidence type="ECO:0000256" key="1">
    <source>
        <dbReference type="ARBA" id="ARBA00004479"/>
    </source>
</evidence>
<gene>
    <name evidence="11" type="ORF">FSB_LOCUS1420</name>
</gene>
<evidence type="ECO:0000256" key="7">
    <source>
        <dbReference type="ARBA" id="ARBA00023136"/>
    </source>
</evidence>
<dbReference type="PANTHER" id="PTHR48061">
    <property type="entry name" value="LEUCINE-RICH REPEAT RECEPTOR PROTEIN KINASE EMS1-LIKE-RELATED"/>
    <property type="match status" value="1"/>
</dbReference>
<comment type="subcellular location">
    <subcellularLocation>
        <location evidence="1">Membrane</location>
        <topology evidence="1">Single-pass type I membrane protein</topology>
    </subcellularLocation>
</comment>
<sequence length="129" mass="14296">MKSWKADTDCCSWDGITCDTENGHVVVINLSNSWLSGTLKSNSSLFNLRHLQKLNLALNDFSSSTIPSQFGQLWVNAEFGGYWVKFRFWGLLIEVEGVLAMEIGASAGPTLAMEIGASAPRIEWLGQRR</sequence>
<dbReference type="InterPro" id="IPR046956">
    <property type="entry name" value="RLP23-like"/>
</dbReference>
<dbReference type="AlphaFoldDB" id="A0A2N9EFS1"/>
<evidence type="ECO:0000256" key="2">
    <source>
        <dbReference type="ARBA" id="ARBA00022614"/>
    </source>
</evidence>
<accession>A0A2N9EFS1</accession>
<keyword evidence="3" id="KW-0812">Transmembrane</keyword>
<keyword evidence="5" id="KW-0677">Repeat</keyword>
<dbReference type="EMBL" id="OIVN01000062">
    <property type="protein sequence ID" value="SPC73538.1"/>
    <property type="molecule type" value="Genomic_DNA"/>
</dbReference>
<name>A0A2N9EFS1_FAGSY</name>
<keyword evidence="4" id="KW-0732">Signal</keyword>
<dbReference type="InterPro" id="IPR013210">
    <property type="entry name" value="LRR_N_plant-typ"/>
</dbReference>
<dbReference type="SUPFAM" id="SSF52058">
    <property type="entry name" value="L domain-like"/>
    <property type="match status" value="1"/>
</dbReference>
<dbReference type="Gene3D" id="3.80.10.10">
    <property type="entry name" value="Ribonuclease Inhibitor"/>
    <property type="match status" value="1"/>
</dbReference>
<evidence type="ECO:0000256" key="6">
    <source>
        <dbReference type="ARBA" id="ARBA00022989"/>
    </source>
</evidence>
<proteinExistence type="predicted"/>
<dbReference type="GO" id="GO:0016020">
    <property type="term" value="C:membrane"/>
    <property type="evidence" value="ECO:0007669"/>
    <property type="project" value="UniProtKB-SubCell"/>
</dbReference>
<keyword evidence="2" id="KW-0433">Leucine-rich repeat</keyword>
<evidence type="ECO:0000313" key="11">
    <source>
        <dbReference type="EMBL" id="SPC73538.1"/>
    </source>
</evidence>
<feature type="domain" description="Leucine-rich repeat-containing N-terminal plant-type" evidence="10">
    <location>
        <begin position="2"/>
        <end position="19"/>
    </location>
</feature>
<evidence type="ECO:0000256" key="9">
    <source>
        <dbReference type="ARBA" id="ARBA00023180"/>
    </source>
</evidence>
<reference evidence="11" key="1">
    <citation type="submission" date="2018-02" db="EMBL/GenBank/DDBJ databases">
        <authorList>
            <person name="Cohen D.B."/>
            <person name="Kent A.D."/>
        </authorList>
    </citation>
    <scope>NUCLEOTIDE SEQUENCE</scope>
</reference>
<keyword evidence="8" id="KW-0675">Receptor</keyword>
<organism evidence="11">
    <name type="scientific">Fagus sylvatica</name>
    <name type="common">Beechnut</name>
    <dbReference type="NCBI Taxonomy" id="28930"/>
    <lineage>
        <taxon>Eukaryota</taxon>
        <taxon>Viridiplantae</taxon>
        <taxon>Streptophyta</taxon>
        <taxon>Embryophyta</taxon>
        <taxon>Tracheophyta</taxon>
        <taxon>Spermatophyta</taxon>
        <taxon>Magnoliopsida</taxon>
        <taxon>eudicotyledons</taxon>
        <taxon>Gunneridae</taxon>
        <taxon>Pentapetalae</taxon>
        <taxon>rosids</taxon>
        <taxon>fabids</taxon>
        <taxon>Fagales</taxon>
        <taxon>Fagaceae</taxon>
        <taxon>Fagus</taxon>
    </lineage>
</organism>
<evidence type="ECO:0000256" key="3">
    <source>
        <dbReference type="ARBA" id="ARBA00022692"/>
    </source>
</evidence>
<keyword evidence="7" id="KW-0472">Membrane</keyword>
<evidence type="ECO:0000256" key="8">
    <source>
        <dbReference type="ARBA" id="ARBA00023170"/>
    </source>
</evidence>
<dbReference type="PANTHER" id="PTHR48061:SF46">
    <property type="entry name" value="LEUCINE-RICH REPEAT-CONTAINING N-TERMINAL PLANT-TYPE DOMAIN-CONTAINING PROTEIN"/>
    <property type="match status" value="1"/>
</dbReference>
<keyword evidence="9" id="KW-0325">Glycoprotein</keyword>
<evidence type="ECO:0000259" key="10">
    <source>
        <dbReference type="Pfam" id="PF08263"/>
    </source>
</evidence>
<keyword evidence="6" id="KW-1133">Transmembrane helix</keyword>